<dbReference type="InterPro" id="IPR013078">
    <property type="entry name" value="His_Pase_superF_clade-1"/>
</dbReference>
<sequence length="244" mass="27690">MPPILYLVRHAEGFHNVNHSIHIRDATLTERGKEQCKVLKSSFPYHDKVSLVLSSPLRRAIQTAVLGLGPSISRPEVPYLVIPAAQEVSDVPADKGFPKEELQKHIAELFEKEDVGFDLSKIDYGAVEEGWNVKRGYWGEGKTAVTKRAADLRTWLFQRPESHVVLVTHGAFLHFLTEDWTGDDPKRGTGYHNCEMREFMFTPTSNEQEAHITETEESRKKRGPSCPEDDPIVLEELEATDRED</sequence>
<dbReference type="Gene3D" id="3.40.50.1240">
    <property type="entry name" value="Phosphoglycerate mutase-like"/>
    <property type="match status" value="1"/>
</dbReference>
<evidence type="ECO:0000313" key="2">
    <source>
        <dbReference type="EMBL" id="KAF2200607.1"/>
    </source>
</evidence>
<proteinExistence type="predicted"/>
<feature type="region of interest" description="Disordered" evidence="1">
    <location>
        <begin position="204"/>
        <end position="244"/>
    </location>
</feature>
<dbReference type="InterPro" id="IPR050275">
    <property type="entry name" value="PGM_Phosphatase"/>
</dbReference>
<name>A0A9P4JPC6_9PLEO</name>
<dbReference type="EMBL" id="ML994014">
    <property type="protein sequence ID" value="KAF2200607.1"/>
    <property type="molecule type" value="Genomic_DNA"/>
</dbReference>
<evidence type="ECO:0000313" key="3">
    <source>
        <dbReference type="Proteomes" id="UP000799536"/>
    </source>
</evidence>
<feature type="compositionally biased region" description="Acidic residues" evidence="1">
    <location>
        <begin position="227"/>
        <end position="244"/>
    </location>
</feature>
<dbReference type="OrthoDB" id="496981at2759"/>
<dbReference type="PANTHER" id="PTHR48100:SF54">
    <property type="entry name" value="PHOSPHATASE SPAC5H10.03-RELATED"/>
    <property type="match status" value="1"/>
</dbReference>
<protein>
    <submittedName>
        <fullName evidence="2">Phosphoglycerate mutase-like protein</fullName>
    </submittedName>
</protein>
<organism evidence="2 3">
    <name type="scientific">Delitschia confertaspora ATCC 74209</name>
    <dbReference type="NCBI Taxonomy" id="1513339"/>
    <lineage>
        <taxon>Eukaryota</taxon>
        <taxon>Fungi</taxon>
        <taxon>Dikarya</taxon>
        <taxon>Ascomycota</taxon>
        <taxon>Pezizomycotina</taxon>
        <taxon>Dothideomycetes</taxon>
        <taxon>Pleosporomycetidae</taxon>
        <taxon>Pleosporales</taxon>
        <taxon>Delitschiaceae</taxon>
        <taxon>Delitschia</taxon>
    </lineage>
</organism>
<dbReference type="Pfam" id="PF00300">
    <property type="entry name" value="His_Phos_1"/>
    <property type="match status" value="1"/>
</dbReference>
<dbReference type="SMART" id="SM00855">
    <property type="entry name" value="PGAM"/>
    <property type="match status" value="1"/>
</dbReference>
<dbReference type="PANTHER" id="PTHR48100">
    <property type="entry name" value="BROAD-SPECIFICITY PHOSPHATASE YOR283W-RELATED"/>
    <property type="match status" value="1"/>
</dbReference>
<dbReference type="GO" id="GO:0005737">
    <property type="term" value="C:cytoplasm"/>
    <property type="evidence" value="ECO:0007669"/>
    <property type="project" value="TreeGrafter"/>
</dbReference>
<feature type="compositionally biased region" description="Basic and acidic residues" evidence="1">
    <location>
        <begin position="208"/>
        <end position="219"/>
    </location>
</feature>
<dbReference type="CDD" id="cd07067">
    <property type="entry name" value="HP_PGM_like"/>
    <property type="match status" value="1"/>
</dbReference>
<dbReference type="InterPro" id="IPR029033">
    <property type="entry name" value="His_PPase_superfam"/>
</dbReference>
<dbReference type="GO" id="GO:0016791">
    <property type="term" value="F:phosphatase activity"/>
    <property type="evidence" value="ECO:0007669"/>
    <property type="project" value="TreeGrafter"/>
</dbReference>
<accession>A0A9P4JPC6</accession>
<dbReference type="Proteomes" id="UP000799536">
    <property type="component" value="Unassembled WGS sequence"/>
</dbReference>
<comment type="caution">
    <text evidence="2">The sequence shown here is derived from an EMBL/GenBank/DDBJ whole genome shotgun (WGS) entry which is preliminary data.</text>
</comment>
<keyword evidence="3" id="KW-1185">Reference proteome</keyword>
<reference evidence="2" key="1">
    <citation type="journal article" date="2020" name="Stud. Mycol.">
        <title>101 Dothideomycetes genomes: a test case for predicting lifestyles and emergence of pathogens.</title>
        <authorList>
            <person name="Haridas S."/>
            <person name="Albert R."/>
            <person name="Binder M."/>
            <person name="Bloem J."/>
            <person name="Labutti K."/>
            <person name="Salamov A."/>
            <person name="Andreopoulos B."/>
            <person name="Baker S."/>
            <person name="Barry K."/>
            <person name="Bills G."/>
            <person name="Bluhm B."/>
            <person name="Cannon C."/>
            <person name="Castanera R."/>
            <person name="Culley D."/>
            <person name="Daum C."/>
            <person name="Ezra D."/>
            <person name="Gonzalez J."/>
            <person name="Henrissat B."/>
            <person name="Kuo A."/>
            <person name="Liang C."/>
            <person name="Lipzen A."/>
            <person name="Lutzoni F."/>
            <person name="Magnuson J."/>
            <person name="Mondo S."/>
            <person name="Nolan M."/>
            <person name="Ohm R."/>
            <person name="Pangilinan J."/>
            <person name="Park H.-J."/>
            <person name="Ramirez L."/>
            <person name="Alfaro M."/>
            <person name="Sun H."/>
            <person name="Tritt A."/>
            <person name="Yoshinaga Y."/>
            <person name="Zwiers L.-H."/>
            <person name="Turgeon B."/>
            <person name="Goodwin S."/>
            <person name="Spatafora J."/>
            <person name="Crous P."/>
            <person name="Grigoriev I."/>
        </authorList>
    </citation>
    <scope>NUCLEOTIDE SEQUENCE</scope>
    <source>
        <strain evidence="2">ATCC 74209</strain>
    </source>
</reference>
<gene>
    <name evidence="2" type="ORF">GQ43DRAFT_441405</name>
</gene>
<evidence type="ECO:0000256" key="1">
    <source>
        <dbReference type="SAM" id="MobiDB-lite"/>
    </source>
</evidence>
<dbReference type="SUPFAM" id="SSF53254">
    <property type="entry name" value="Phosphoglycerate mutase-like"/>
    <property type="match status" value="1"/>
</dbReference>
<dbReference type="AlphaFoldDB" id="A0A9P4JPC6"/>